<reference evidence="1" key="1">
    <citation type="submission" date="2023-03" db="EMBL/GenBank/DDBJ databases">
        <title>Massive genome expansion in bonnet fungi (Mycena s.s.) driven by repeated elements and novel gene families across ecological guilds.</title>
        <authorList>
            <consortium name="Lawrence Berkeley National Laboratory"/>
            <person name="Harder C.B."/>
            <person name="Miyauchi S."/>
            <person name="Viragh M."/>
            <person name="Kuo A."/>
            <person name="Thoen E."/>
            <person name="Andreopoulos B."/>
            <person name="Lu D."/>
            <person name="Skrede I."/>
            <person name="Drula E."/>
            <person name="Henrissat B."/>
            <person name="Morin E."/>
            <person name="Kohler A."/>
            <person name="Barry K."/>
            <person name="LaButti K."/>
            <person name="Morin E."/>
            <person name="Salamov A."/>
            <person name="Lipzen A."/>
            <person name="Mereny Z."/>
            <person name="Hegedus B."/>
            <person name="Baldrian P."/>
            <person name="Stursova M."/>
            <person name="Weitz H."/>
            <person name="Taylor A."/>
            <person name="Grigoriev I.V."/>
            <person name="Nagy L.G."/>
            <person name="Martin F."/>
            <person name="Kauserud H."/>
        </authorList>
    </citation>
    <scope>NUCLEOTIDE SEQUENCE</scope>
    <source>
        <strain evidence="1">CBHHK067</strain>
    </source>
</reference>
<protein>
    <submittedName>
        <fullName evidence="1">Uncharacterized protein</fullName>
    </submittedName>
</protein>
<feature type="non-terminal residue" evidence="1">
    <location>
        <position position="137"/>
    </location>
</feature>
<keyword evidence="2" id="KW-1185">Reference proteome</keyword>
<organism evidence="1 2">
    <name type="scientific">Mycena rosella</name>
    <name type="common">Pink bonnet</name>
    <name type="synonym">Agaricus rosellus</name>
    <dbReference type="NCBI Taxonomy" id="1033263"/>
    <lineage>
        <taxon>Eukaryota</taxon>
        <taxon>Fungi</taxon>
        <taxon>Dikarya</taxon>
        <taxon>Basidiomycota</taxon>
        <taxon>Agaricomycotina</taxon>
        <taxon>Agaricomycetes</taxon>
        <taxon>Agaricomycetidae</taxon>
        <taxon>Agaricales</taxon>
        <taxon>Marasmiineae</taxon>
        <taxon>Mycenaceae</taxon>
        <taxon>Mycena</taxon>
    </lineage>
</organism>
<dbReference type="EMBL" id="JARKIE010000548">
    <property type="protein sequence ID" value="KAJ7629301.1"/>
    <property type="molecule type" value="Genomic_DNA"/>
</dbReference>
<comment type="caution">
    <text evidence="1">The sequence shown here is derived from an EMBL/GenBank/DDBJ whole genome shotgun (WGS) entry which is preliminary data.</text>
</comment>
<evidence type="ECO:0000313" key="1">
    <source>
        <dbReference type="EMBL" id="KAJ7629301.1"/>
    </source>
</evidence>
<name>A0AAD7FNQ7_MYCRO</name>
<gene>
    <name evidence="1" type="ORF">B0H17DRAFT_1340068</name>
</gene>
<sequence>CKDLISFSWSAVRAFGTPSTVIRRRKPSIRALSSGLRVPFAFHAWSPSASTSTGTYSLSSTRSHFLPSYGLLYEWTGSDASPKPVLLRRRPCRSSTVESRVHPPYSGHFDSGPVSLHRFWWGRGTADNNALSEFWPR</sequence>
<accession>A0AAD7FNQ7</accession>
<evidence type="ECO:0000313" key="2">
    <source>
        <dbReference type="Proteomes" id="UP001221757"/>
    </source>
</evidence>
<proteinExistence type="predicted"/>
<dbReference type="AlphaFoldDB" id="A0AAD7FNQ7"/>
<dbReference type="Proteomes" id="UP001221757">
    <property type="component" value="Unassembled WGS sequence"/>
</dbReference>